<dbReference type="AlphaFoldDB" id="A0A644W2B4"/>
<organism evidence="1">
    <name type="scientific">bioreactor metagenome</name>
    <dbReference type="NCBI Taxonomy" id="1076179"/>
    <lineage>
        <taxon>unclassified sequences</taxon>
        <taxon>metagenomes</taxon>
        <taxon>ecological metagenomes</taxon>
    </lineage>
</organism>
<evidence type="ECO:0000313" key="1">
    <source>
        <dbReference type="EMBL" id="MPL97718.1"/>
    </source>
</evidence>
<dbReference type="EMBL" id="VSSQ01000571">
    <property type="protein sequence ID" value="MPL97718.1"/>
    <property type="molecule type" value="Genomic_DNA"/>
</dbReference>
<protein>
    <submittedName>
        <fullName evidence="1">Uncharacterized protein</fullName>
    </submittedName>
</protein>
<comment type="caution">
    <text evidence="1">The sequence shown here is derived from an EMBL/GenBank/DDBJ whole genome shotgun (WGS) entry which is preliminary data.</text>
</comment>
<sequence>MSIYISHIPRTEMNIGDKKEVISTRVGDVIGSSALDIVYLVGNRKGSGKNTIFYNMEILISDGETGKIVNIDLRGIEGYKPRITLQHFKADKDNEILFSMEDIGTNAYITAQVFTLDGDKVIKIFDTNYYNQSESYQVIYQDNYVVDVVDTKKNTVYSIDISRKDKLYLSEIYNDNGLLKKKIIGKVLPVSGISPIDIRREDVLDLLLIQKIIGRSESDILAVMNSTLSFRNITFEKEDSFVGILGEKLPNPLIRSKEISNKSYINFSKIEFIESELVKDSSIERAIEKFFNLNHGEDKVNYLYNKVNLNDDANYHILVYLEGPRFCTERGGTLAIFKRKNDEYNLISKISNIVNPIIISENKSNGYRDLIVKVLDSEKEDFRVLKFNGNAYPLDPIKERKVKSGSEIRGIAAISDDLFYTRGIEYK</sequence>
<name>A0A644W2B4_9ZZZZ</name>
<reference evidence="1" key="1">
    <citation type="submission" date="2019-08" db="EMBL/GenBank/DDBJ databases">
        <authorList>
            <person name="Kucharzyk K."/>
            <person name="Murdoch R.W."/>
            <person name="Higgins S."/>
            <person name="Loffler F."/>
        </authorList>
    </citation>
    <scope>NUCLEOTIDE SEQUENCE</scope>
</reference>
<proteinExistence type="predicted"/>
<gene>
    <name evidence="1" type="ORF">SDC9_43911</name>
</gene>
<accession>A0A644W2B4</accession>